<comment type="subcellular location">
    <subcellularLocation>
        <location evidence="1">Cell membrane</location>
        <topology evidence="1">Multi-pass membrane protein</topology>
    </subcellularLocation>
</comment>
<evidence type="ECO:0000256" key="10">
    <source>
        <dbReference type="ARBA" id="ARBA00037387"/>
    </source>
</evidence>
<feature type="transmembrane region" description="Helical" evidence="14">
    <location>
        <begin position="341"/>
        <end position="360"/>
    </location>
</feature>
<evidence type="ECO:0000256" key="7">
    <source>
        <dbReference type="ARBA" id="ARBA00022692"/>
    </source>
</evidence>
<dbReference type="OrthoDB" id="9796178at2"/>
<keyword evidence="3" id="KW-0813">Transport</keyword>
<evidence type="ECO:0000256" key="2">
    <source>
        <dbReference type="ARBA" id="ARBA00011738"/>
    </source>
</evidence>
<evidence type="ECO:0000313" key="15">
    <source>
        <dbReference type="EMBL" id="ACZ01605.1"/>
    </source>
</evidence>
<keyword evidence="16" id="KW-1185">Reference proteome</keyword>
<dbReference type="NCBIfam" id="NF009553">
    <property type="entry name" value="PRK12997.1-5"/>
    <property type="match status" value="1"/>
</dbReference>
<feature type="transmembrane region" description="Helical" evidence="14">
    <location>
        <begin position="12"/>
        <end position="29"/>
    </location>
</feature>
<evidence type="ECO:0000256" key="9">
    <source>
        <dbReference type="ARBA" id="ARBA00023136"/>
    </source>
</evidence>
<feature type="transmembrane region" description="Helical" evidence="14">
    <location>
        <begin position="256"/>
        <end position="275"/>
    </location>
</feature>
<feature type="transmembrane region" description="Helical" evidence="14">
    <location>
        <begin position="316"/>
        <end position="335"/>
    </location>
</feature>
<dbReference type="PANTHER" id="PTHR33843:SF4">
    <property type="entry name" value="ASCORBATE-SPECIFIC PTS SYSTEM EIIC COMPONENT"/>
    <property type="match status" value="1"/>
</dbReference>
<evidence type="ECO:0000256" key="5">
    <source>
        <dbReference type="ARBA" id="ARBA00022597"/>
    </source>
</evidence>
<keyword evidence="4" id="KW-1003">Cell membrane</keyword>
<evidence type="ECO:0000256" key="4">
    <source>
        <dbReference type="ARBA" id="ARBA00022475"/>
    </source>
</evidence>
<evidence type="ECO:0000256" key="3">
    <source>
        <dbReference type="ARBA" id="ARBA00022448"/>
    </source>
</evidence>
<reference evidence="15 16" key="1">
    <citation type="journal article" date="2009" name="Stand. Genomic Sci.">
        <title>Complete genome sequence of Streptobacillus moniliformis type strain (9901T).</title>
        <authorList>
            <person name="Nolan M."/>
            <person name="Gronow S."/>
            <person name="Lapidus A."/>
            <person name="Ivanova N."/>
            <person name="Copeland A."/>
            <person name="Lucas S."/>
            <person name="Del Rio T.G."/>
            <person name="Chen F."/>
            <person name="Tice H."/>
            <person name="Pitluck S."/>
            <person name="Cheng J.F."/>
            <person name="Sims D."/>
            <person name="Meincke L."/>
            <person name="Bruce D."/>
            <person name="Goodwin L."/>
            <person name="Brettin T."/>
            <person name="Han C."/>
            <person name="Detter J.C."/>
            <person name="Ovchinikova G."/>
            <person name="Pati A."/>
            <person name="Mavromatis K."/>
            <person name="Mikhailova N."/>
            <person name="Chen A."/>
            <person name="Palaniappan K."/>
            <person name="Land M."/>
            <person name="Hauser L."/>
            <person name="Chang Y.J."/>
            <person name="Jeffries C.D."/>
            <person name="Rohde M."/>
            <person name="Sproer C."/>
            <person name="Goker M."/>
            <person name="Bristow J."/>
            <person name="Eisen J.A."/>
            <person name="Markowitz V."/>
            <person name="Hugenholtz P."/>
            <person name="Kyrpides N.C."/>
            <person name="Klenk H.P."/>
            <person name="Chain P."/>
        </authorList>
    </citation>
    <scope>NUCLEOTIDE SEQUENCE [LARGE SCALE GENOMIC DNA]</scope>
    <source>
        <strain evidence="16">ATCC 14647 / DSM 12112 / NCTC 10651 / 9901</strain>
    </source>
</reference>
<comment type="subunit">
    <text evidence="2">Homodimer.</text>
</comment>
<evidence type="ECO:0000256" key="6">
    <source>
        <dbReference type="ARBA" id="ARBA00022683"/>
    </source>
</evidence>
<evidence type="ECO:0000313" key="16">
    <source>
        <dbReference type="Proteomes" id="UP000002072"/>
    </source>
</evidence>
<dbReference type="RefSeq" id="WP_012859152.1">
    <property type="nucleotide sequence ID" value="NC_013515.1"/>
</dbReference>
<protein>
    <recommendedName>
        <fullName evidence="12">Ascorbate-specific PTS system EIIC component</fullName>
    </recommendedName>
    <alternativeName>
        <fullName evidence="13">Ascorbate-specific permease IIC component UlaA</fullName>
    </alternativeName>
</protein>
<accession>D1AV45</accession>
<feature type="transmembrane region" description="Helical" evidence="14">
    <location>
        <begin position="218"/>
        <end position="241"/>
    </location>
</feature>
<feature type="transmembrane region" description="Helical" evidence="14">
    <location>
        <begin position="119"/>
        <end position="140"/>
    </location>
</feature>
<dbReference type="PANTHER" id="PTHR33843">
    <property type="entry name" value="ASCORBATE-SPECIFIC PTS SYSTEM EIIC COMPONENT"/>
    <property type="match status" value="1"/>
</dbReference>
<evidence type="ECO:0000256" key="1">
    <source>
        <dbReference type="ARBA" id="ARBA00004651"/>
    </source>
</evidence>
<dbReference type="NCBIfam" id="NF006920">
    <property type="entry name" value="PRK09410.1-2"/>
    <property type="match status" value="1"/>
</dbReference>
<keyword evidence="5" id="KW-0762">Sugar transport</keyword>
<keyword evidence="9 14" id="KW-0472">Membrane</keyword>
<keyword evidence="7 14" id="KW-0812">Transmembrane</keyword>
<dbReference type="KEGG" id="smf:Smon_1148"/>
<evidence type="ECO:0000256" key="12">
    <source>
        <dbReference type="ARBA" id="ARBA00039702"/>
    </source>
</evidence>
<dbReference type="NCBIfam" id="NF006922">
    <property type="entry name" value="PRK09410.1-5"/>
    <property type="match status" value="1"/>
</dbReference>
<dbReference type="GO" id="GO:0005886">
    <property type="term" value="C:plasma membrane"/>
    <property type="evidence" value="ECO:0007669"/>
    <property type="project" value="UniProtKB-SubCell"/>
</dbReference>
<dbReference type="STRING" id="519441.Smon_1148"/>
<evidence type="ECO:0000256" key="11">
    <source>
        <dbReference type="ARBA" id="ARBA00038218"/>
    </source>
</evidence>
<dbReference type="AlphaFoldDB" id="D1AV45"/>
<feature type="transmembrane region" description="Helical" evidence="14">
    <location>
        <begin position="93"/>
        <end position="112"/>
    </location>
</feature>
<feature type="transmembrane region" description="Helical" evidence="14">
    <location>
        <begin position="424"/>
        <end position="443"/>
    </location>
</feature>
<dbReference type="eggNOG" id="COG3037">
    <property type="taxonomic scope" value="Bacteria"/>
</dbReference>
<organism evidence="15 16">
    <name type="scientific">Streptobacillus moniliformis (strain ATCC 14647 / DSM 12112 / NCTC 10651 / 9901)</name>
    <dbReference type="NCBI Taxonomy" id="519441"/>
    <lineage>
        <taxon>Bacteria</taxon>
        <taxon>Fusobacteriati</taxon>
        <taxon>Fusobacteriota</taxon>
        <taxon>Fusobacteriia</taxon>
        <taxon>Fusobacteriales</taxon>
        <taxon>Leptotrichiaceae</taxon>
        <taxon>Streptobacillus</taxon>
    </lineage>
</organism>
<keyword evidence="8 14" id="KW-1133">Transmembrane helix</keyword>
<feature type="transmembrane region" description="Helical" evidence="14">
    <location>
        <begin position="372"/>
        <end position="392"/>
    </location>
</feature>
<keyword evidence="6" id="KW-0598">Phosphotransferase system</keyword>
<feature type="transmembrane region" description="Helical" evidence="14">
    <location>
        <begin position="146"/>
        <end position="167"/>
    </location>
</feature>
<dbReference type="Proteomes" id="UP000002072">
    <property type="component" value="Chromosome"/>
</dbReference>
<dbReference type="InterPro" id="IPR004703">
    <property type="entry name" value="PTS_sugar-sp_permease"/>
</dbReference>
<dbReference type="HOGENOM" id="CLU_031784_0_1_0"/>
<dbReference type="GO" id="GO:0009401">
    <property type="term" value="P:phosphoenolpyruvate-dependent sugar phosphotransferase system"/>
    <property type="evidence" value="ECO:0007669"/>
    <property type="project" value="UniProtKB-KW"/>
</dbReference>
<comment type="function">
    <text evidence="10">The phosphoenolpyruvate-dependent sugar phosphotransferase system (sugar PTS), a major carbohydrate active transport system, catalyzes the phosphorylation of incoming sugar substrates concomitantly with their translocation across the cell membrane. The enzyme II UlaABC PTS system is involved in ascorbate transport.</text>
</comment>
<gene>
    <name evidence="15" type="ordered locus">Smon_1148</name>
</gene>
<dbReference type="GeneID" id="29673332"/>
<dbReference type="Pfam" id="PF03611">
    <property type="entry name" value="EIIC-GAT"/>
    <property type="match status" value="1"/>
</dbReference>
<evidence type="ECO:0000256" key="14">
    <source>
        <dbReference type="SAM" id="Phobius"/>
    </source>
</evidence>
<proteinExistence type="inferred from homology"/>
<dbReference type="InterPro" id="IPR051562">
    <property type="entry name" value="Ascorbate-PTS_EIIC"/>
</dbReference>
<dbReference type="EMBL" id="CP001779">
    <property type="protein sequence ID" value="ACZ01605.1"/>
    <property type="molecule type" value="Genomic_DNA"/>
</dbReference>
<comment type="similarity">
    <text evidence="11">Belongs to the UlaA family.</text>
</comment>
<evidence type="ECO:0000256" key="13">
    <source>
        <dbReference type="ARBA" id="ARBA00042859"/>
    </source>
</evidence>
<evidence type="ECO:0000256" key="8">
    <source>
        <dbReference type="ARBA" id="ARBA00022989"/>
    </source>
</evidence>
<sequence>MKSILNFIVDILKTPAILVGLIALIGLLLQKKSITDVVKGTIKTILGFLVLGAGASFLVEQLGPMTSMFEKAFAIQGVIPNNEAIISVALKDFGTTTALIMALGMLANILIARFTRLKYIFLTGHHTLYMAAMIAIMLHIAGFNGALLIVVGAVLLGLTMAIFPALAQPFMKGIIGDDSVAFGHFSTLGYILSGYIGKLVGKGSKSTEEMKLPKNLSFLRDSSISISLTMMIIYVILAIFAGKDFVTTNLSGGDNYIIYALLKGIGFAGGVYIILQGVRLILNEIIPAFKGISEKLVPNAKPALDCPIVFPYAPNAVLIGFIFSFLGGLVGLFILGIFNAVLILPGVVPHFFCGATAGVFGNSTGGRRGAMIGAFANGLLLTFLPAVLYPLLGSLGYIGTTFSDADFAILGIILGNAAKLLNPTLITIIISVVVLALIIHNIFAKENKE</sequence>
<feature type="transmembrane region" description="Helical" evidence="14">
    <location>
        <begin position="41"/>
        <end position="59"/>
    </location>
</feature>
<name>D1AV45_STRM9</name>